<dbReference type="EMBL" id="JADKIO010000005">
    <property type="protein sequence ID" value="MBK9795706.1"/>
    <property type="molecule type" value="Genomic_DNA"/>
</dbReference>
<keyword evidence="2" id="KW-0732">Signal</keyword>
<evidence type="ECO:0000313" key="3">
    <source>
        <dbReference type="EMBL" id="MBK9795706.1"/>
    </source>
</evidence>
<protein>
    <submittedName>
        <fullName evidence="3">Uncharacterized protein</fullName>
    </submittedName>
</protein>
<evidence type="ECO:0000256" key="2">
    <source>
        <dbReference type="SAM" id="SignalP"/>
    </source>
</evidence>
<gene>
    <name evidence="3" type="ORF">IPP58_04305</name>
</gene>
<dbReference type="Proteomes" id="UP000886657">
    <property type="component" value="Unassembled WGS sequence"/>
</dbReference>
<proteinExistence type="predicted"/>
<comment type="caution">
    <text evidence="3">The sequence shown here is derived from an EMBL/GenBank/DDBJ whole genome shotgun (WGS) entry which is preliminary data.</text>
</comment>
<accession>A0A9D7XG04</accession>
<evidence type="ECO:0000256" key="1">
    <source>
        <dbReference type="SAM" id="MobiDB-lite"/>
    </source>
</evidence>
<name>A0A9D7XG04_9BACT</name>
<feature type="compositionally biased region" description="Basic and acidic residues" evidence="1">
    <location>
        <begin position="188"/>
        <end position="209"/>
    </location>
</feature>
<sequence length="443" mass="49240">MRLAIFLFLAGALGIVRAQAPAAQGPTAQLLDRRLRDSKVGVLVVVDGPKGEWKAKVNALNSDPEWIDLDLVLLFYGSKAGEVEALLRQKYLAGPRPQWVLFGEGGRALANGGDLPEPKAMLKVVEGSGVRSRIQVMRDFTRRHPDHLEARVKLCGLLSSKAEKRTLIRVGGKVEPSEPADESYDSVKATKEREAKEEARAQEKQEEKPPVQLGAEEDQAIWGELVDLCARTFRSGEWLEVWPWSLIPPEAAVHSPSMQEMCRAAVPEVEQALARNPTSWTAWQVWLGLTRTFGGKPIRPLLDSLVPVPTNYALAWPPHEVRDAYVKDARKRKDWTGIKDLLLPALELGRLYEASQEQKTEWVMRKDGKIQEVPETGDYWRSTLEPLVEALLWLGDAGQADDLVRERFGKHPWSGLPMRASGLALRCNQPGLAAQWGALGSGK</sequence>
<organism evidence="3 4">
    <name type="scientific">Candidatus Geothrix skivensis</name>
    <dbReference type="NCBI Taxonomy" id="2954439"/>
    <lineage>
        <taxon>Bacteria</taxon>
        <taxon>Pseudomonadati</taxon>
        <taxon>Acidobacteriota</taxon>
        <taxon>Holophagae</taxon>
        <taxon>Holophagales</taxon>
        <taxon>Holophagaceae</taxon>
        <taxon>Geothrix</taxon>
    </lineage>
</organism>
<feature type="region of interest" description="Disordered" evidence="1">
    <location>
        <begin position="170"/>
        <end position="216"/>
    </location>
</feature>
<feature type="chain" id="PRO_5038636355" evidence="2">
    <location>
        <begin position="19"/>
        <end position="443"/>
    </location>
</feature>
<feature type="signal peptide" evidence="2">
    <location>
        <begin position="1"/>
        <end position="18"/>
    </location>
</feature>
<evidence type="ECO:0000313" key="4">
    <source>
        <dbReference type="Proteomes" id="UP000886657"/>
    </source>
</evidence>
<reference evidence="3" key="1">
    <citation type="submission" date="2020-10" db="EMBL/GenBank/DDBJ databases">
        <title>Connecting structure to function with the recovery of over 1000 high-quality activated sludge metagenome-assembled genomes encoding full-length rRNA genes using long-read sequencing.</title>
        <authorList>
            <person name="Singleton C.M."/>
            <person name="Petriglieri F."/>
            <person name="Kristensen J.M."/>
            <person name="Kirkegaard R.H."/>
            <person name="Michaelsen T.Y."/>
            <person name="Andersen M.H."/>
            <person name="Karst S.M."/>
            <person name="Dueholm M.S."/>
            <person name="Nielsen P.H."/>
            <person name="Albertsen M."/>
        </authorList>
    </citation>
    <scope>NUCLEOTIDE SEQUENCE</scope>
    <source>
        <strain evidence="3">Skiv_18-Q3-R9-52_MAXAC.067</strain>
    </source>
</reference>
<dbReference type="AlphaFoldDB" id="A0A9D7XG04"/>